<feature type="transmembrane region" description="Helical" evidence="1">
    <location>
        <begin position="77"/>
        <end position="100"/>
    </location>
</feature>
<evidence type="ECO:0000313" key="2">
    <source>
        <dbReference type="EMBL" id="MEQ2563132.1"/>
    </source>
</evidence>
<sequence length="101" mass="10919">MAMQEKKRNPRNAALILDLLHIVIGILVVICAILAFLDPEGNSILFPVIFWLAAVLNGVMGGFRIRMSGHDRKKQAGGAAQCLLAVILTILGALSAISIWR</sequence>
<protein>
    <submittedName>
        <fullName evidence="2">DUF6637 family protein</fullName>
    </submittedName>
</protein>
<dbReference type="EMBL" id="JBBMFJ010000014">
    <property type="protein sequence ID" value="MEQ2563132.1"/>
    <property type="molecule type" value="Genomic_DNA"/>
</dbReference>
<accession>A0ABV1HMS4</accession>
<evidence type="ECO:0000256" key="1">
    <source>
        <dbReference type="SAM" id="Phobius"/>
    </source>
</evidence>
<keyword evidence="3" id="KW-1185">Reference proteome</keyword>
<dbReference type="Pfam" id="PF20342">
    <property type="entry name" value="DUF6637"/>
    <property type="match status" value="1"/>
</dbReference>
<reference evidence="2 3" key="1">
    <citation type="submission" date="2024-03" db="EMBL/GenBank/DDBJ databases">
        <title>Human intestinal bacterial collection.</title>
        <authorList>
            <person name="Pauvert C."/>
            <person name="Hitch T.C.A."/>
            <person name="Clavel T."/>
        </authorList>
    </citation>
    <scope>NUCLEOTIDE SEQUENCE [LARGE SCALE GENOMIC DNA]</scope>
    <source>
        <strain evidence="2 3">CLA-AP-H27</strain>
    </source>
</reference>
<feature type="transmembrane region" description="Helical" evidence="1">
    <location>
        <begin position="43"/>
        <end position="65"/>
    </location>
</feature>
<name>A0ABV1HMS4_9FIRM</name>
<dbReference type="InterPro" id="IPR046577">
    <property type="entry name" value="DUF6637"/>
</dbReference>
<keyword evidence="1" id="KW-1133">Transmembrane helix</keyword>
<comment type="caution">
    <text evidence="2">The sequence shown here is derived from an EMBL/GenBank/DDBJ whole genome shotgun (WGS) entry which is preliminary data.</text>
</comment>
<proteinExistence type="predicted"/>
<gene>
    <name evidence="2" type="ORF">WMO41_08145</name>
</gene>
<organism evidence="2 3">
    <name type="scientific">Ventrimonas faecis</name>
    <dbReference type="NCBI Taxonomy" id="3133170"/>
    <lineage>
        <taxon>Bacteria</taxon>
        <taxon>Bacillati</taxon>
        <taxon>Bacillota</taxon>
        <taxon>Clostridia</taxon>
        <taxon>Lachnospirales</taxon>
        <taxon>Lachnospiraceae</taxon>
        <taxon>Ventrimonas</taxon>
    </lineage>
</organism>
<keyword evidence="1" id="KW-0812">Transmembrane</keyword>
<feature type="transmembrane region" description="Helical" evidence="1">
    <location>
        <begin position="12"/>
        <end position="37"/>
    </location>
</feature>
<keyword evidence="1" id="KW-0472">Membrane</keyword>
<evidence type="ECO:0000313" key="3">
    <source>
        <dbReference type="Proteomes" id="UP001437460"/>
    </source>
</evidence>
<dbReference type="RefSeq" id="WP_349229332.1">
    <property type="nucleotide sequence ID" value="NZ_JBBMFJ010000014.1"/>
</dbReference>
<dbReference type="Proteomes" id="UP001437460">
    <property type="component" value="Unassembled WGS sequence"/>
</dbReference>